<sequence length="73" mass="8426">MQNIIPDYHDLFDGTKLEPQEPMFGGMSDFFQDMPDFGEAGESMTQEDMEAMMEGLMEIMEGNEAFQDMMKEK</sequence>
<reference evidence="1 2" key="1">
    <citation type="journal article" date="2016" name="Nat. Commun.">
        <title>Thousands of microbial genomes shed light on interconnected biogeochemical processes in an aquifer system.</title>
        <authorList>
            <person name="Anantharaman K."/>
            <person name="Brown C.T."/>
            <person name="Hug L.A."/>
            <person name="Sharon I."/>
            <person name="Castelle C.J."/>
            <person name="Probst A.J."/>
            <person name="Thomas B.C."/>
            <person name="Singh A."/>
            <person name="Wilkins M.J."/>
            <person name="Karaoz U."/>
            <person name="Brodie E.L."/>
            <person name="Williams K.H."/>
            <person name="Hubbard S.S."/>
            <person name="Banfield J.F."/>
        </authorList>
    </citation>
    <scope>NUCLEOTIDE SEQUENCE [LARGE SCALE GENOMIC DNA]</scope>
</reference>
<proteinExistence type="predicted"/>
<dbReference type="EMBL" id="MEYH01000052">
    <property type="protein sequence ID" value="OGD15621.1"/>
    <property type="molecule type" value="Genomic_DNA"/>
</dbReference>
<dbReference type="AlphaFoldDB" id="A0A1F5AAQ4"/>
<organism evidence="1 2">
    <name type="scientific">Candidatus Sediminicultor quintus</name>
    <dbReference type="NCBI Taxonomy" id="1797291"/>
    <lineage>
        <taxon>Bacteria</taxon>
        <taxon>Pseudomonadati</taxon>
        <taxon>Atribacterota</taxon>
        <taxon>Candidatus Phoenicimicrobiia</taxon>
        <taxon>Candidatus Pheonicimicrobiales</taxon>
        <taxon>Candidatus Phoenicimicrobiaceae</taxon>
        <taxon>Candidatus Sediminicultor</taxon>
    </lineage>
</organism>
<comment type="caution">
    <text evidence="1">The sequence shown here is derived from an EMBL/GenBank/DDBJ whole genome shotgun (WGS) entry which is preliminary data.</text>
</comment>
<protein>
    <submittedName>
        <fullName evidence="1">Uncharacterized protein</fullName>
    </submittedName>
</protein>
<gene>
    <name evidence="1" type="ORF">A2V47_05030</name>
</gene>
<evidence type="ECO:0000313" key="2">
    <source>
        <dbReference type="Proteomes" id="UP000177701"/>
    </source>
</evidence>
<accession>A0A1F5AAQ4</accession>
<dbReference type="Proteomes" id="UP000177701">
    <property type="component" value="Unassembled WGS sequence"/>
</dbReference>
<evidence type="ECO:0000313" key="1">
    <source>
        <dbReference type="EMBL" id="OGD15621.1"/>
    </source>
</evidence>
<name>A0A1F5AAQ4_9BACT</name>